<gene>
    <name evidence="1" type="ORF">Y1Q_0011040</name>
</gene>
<organism evidence="1 2">
    <name type="scientific">Alligator mississippiensis</name>
    <name type="common">American alligator</name>
    <dbReference type="NCBI Taxonomy" id="8496"/>
    <lineage>
        <taxon>Eukaryota</taxon>
        <taxon>Metazoa</taxon>
        <taxon>Chordata</taxon>
        <taxon>Craniata</taxon>
        <taxon>Vertebrata</taxon>
        <taxon>Euteleostomi</taxon>
        <taxon>Archelosauria</taxon>
        <taxon>Archosauria</taxon>
        <taxon>Crocodylia</taxon>
        <taxon>Alligatoridae</taxon>
        <taxon>Alligatorinae</taxon>
        <taxon>Alligator</taxon>
    </lineage>
</organism>
<reference evidence="1 2" key="1">
    <citation type="journal article" date="2012" name="Genome Biol.">
        <title>Sequencing three crocodilian genomes to illuminate the evolution of archosaurs and amniotes.</title>
        <authorList>
            <person name="St John J.A."/>
            <person name="Braun E.L."/>
            <person name="Isberg S.R."/>
            <person name="Miles L.G."/>
            <person name="Chong A.Y."/>
            <person name="Gongora J."/>
            <person name="Dalzell P."/>
            <person name="Moran C."/>
            <person name="Bed'hom B."/>
            <person name="Abzhanov A."/>
            <person name="Burgess S.C."/>
            <person name="Cooksey A.M."/>
            <person name="Castoe T.A."/>
            <person name="Crawford N.G."/>
            <person name="Densmore L.D."/>
            <person name="Drew J.C."/>
            <person name="Edwards S.V."/>
            <person name="Faircloth B.C."/>
            <person name="Fujita M.K."/>
            <person name="Greenwold M.J."/>
            <person name="Hoffmann F.G."/>
            <person name="Howard J.M."/>
            <person name="Iguchi T."/>
            <person name="Janes D.E."/>
            <person name="Khan S.Y."/>
            <person name="Kohno S."/>
            <person name="de Koning A.J."/>
            <person name="Lance S.L."/>
            <person name="McCarthy F.M."/>
            <person name="McCormack J.E."/>
            <person name="Merchant M.E."/>
            <person name="Peterson D.G."/>
            <person name="Pollock D.D."/>
            <person name="Pourmand N."/>
            <person name="Raney B.J."/>
            <person name="Roessler K.A."/>
            <person name="Sanford J.R."/>
            <person name="Sawyer R.H."/>
            <person name="Schmidt C.J."/>
            <person name="Triplett E.W."/>
            <person name="Tuberville T.D."/>
            <person name="Venegas-Anaya M."/>
            <person name="Howard J.T."/>
            <person name="Jarvis E.D."/>
            <person name="Guillette L.J.Jr."/>
            <person name="Glenn T.C."/>
            <person name="Green R.E."/>
            <person name="Ray D.A."/>
        </authorList>
    </citation>
    <scope>NUCLEOTIDE SEQUENCE [LARGE SCALE GENOMIC DNA]</scope>
    <source>
        <strain evidence="1">KSC_2009_1</strain>
    </source>
</reference>
<comment type="caution">
    <text evidence="1">The sequence shown here is derived from an EMBL/GenBank/DDBJ whole genome shotgun (WGS) entry which is preliminary data.</text>
</comment>
<proteinExistence type="predicted"/>
<dbReference type="AlphaFoldDB" id="A0A151NWE7"/>
<protein>
    <submittedName>
        <fullName evidence="1">Uncharacterized protein</fullName>
    </submittedName>
</protein>
<sequence length="111" mass="12601">MVDSFHSPALATLPMVEGHGVDGALNLPLLVTHAGWYLAPQLGRVLKNAEDVIVQITYSLRKCTTDTFSATFTMCKFELETFHIQVMPRYPIMEQRPVQMCYKVLSSRRLQ</sequence>
<evidence type="ECO:0000313" key="2">
    <source>
        <dbReference type="Proteomes" id="UP000050525"/>
    </source>
</evidence>
<name>A0A151NWE7_ALLMI</name>
<evidence type="ECO:0000313" key="1">
    <source>
        <dbReference type="EMBL" id="KYO41197.1"/>
    </source>
</evidence>
<keyword evidence="2" id="KW-1185">Reference proteome</keyword>
<accession>A0A151NWE7</accession>
<dbReference type="Proteomes" id="UP000050525">
    <property type="component" value="Unassembled WGS sequence"/>
</dbReference>
<dbReference type="EMBL" id="AKHW03001657">
    <property type="protein sequence ID" value="KYO41197.1"/>
    <property type="molecule type" value="Genomic_DNA"/>
</dbReference>